<dbReference type="AlphaFoldDB" id="A0A4Q9KCB8"/>
<gene>
    <name evidence="1" type="ORF">ET989_10860</name>
</gene>
<name>A0A4Q9KCB8_9ACTN</name>
<organism evidence="1 2">
    <name type="scientific">Propioniciclava sinopodophylli</name>
    <dbReference type="NCBI Taxonomy" id="1837344"/>
    <lineage>
        <taxon>Bacteria</taxon>
        <taxon>Bacillati</taxon>
        <taxon>Actinomycetota</taxon>
        <taxon>Actinomycetes</taxon>
        <taxon>Propionibacteriales</taxon>
        <taxon>Propionibacteriaceae</taxon>
        <taxon>Propioniciclava</taxon>
    </lineage>
</organism>
<sequence length="198" mass="20981">MTTDSLDSHDIYTTVRTSWATRLTQPTEYGIADALGQDATRQVLTRPAFAAVYLQAATVGVCDAILSRGHDHARAVIQHPRFPQPTVDDFDLTTEIPTVHQWILGSLTGNNQQTEAAISHTLTTAPNPTDAAVRHAIALLHVGSLAATPATRRADQPHTPGTADGAAQAMATLNANIAELRRLGGLPPAPEESGPHGH</sequence>
<dbReference type="RefSeq" id="WP_131168833.1">
    <property type="nucleotide sequence ID" value="NZ_SDMQ01000010.1"/>
</dbReference>
<accession>A0A4Q9KCB8</accession>
<comment type="caution">
    <text evidence="1">The sequence shown here is derived from an EMBL/GenBank/DDBJ whole genome shotgun (WGS) entry which is preliminary data.</text>
</comment>
<proteinExistence type="predicted"/>
<protein>
    <submittedName>
        <fullName evidence="1">Uncharacterized protein</fullName>
    </submittedName>
</protein>
<dbReference type="EMBL" id="SDMQ01000010">
    <property type="protein sequence ID" value="TBT83806.1"/>
    <property type="molecule type" value="Genomic_DNA"/>
</dbReference>
<dbReference type="Proteomes" id="UP000292373">
    <property type="component" value="Unassembled WGS sequence"/>
</dbReference>
<reference evidence="1 2" key="1">
    <citation type="submission" date="2019-01" db="EMBL/GenBank/DDBJ databases">
        <title>Lactibacter flavus gen. nov., sp. nov., a novel bacterium of the family Propionibacteriaceae isolated from raw milk and dairy products.</title>
        <authorList>
            <person name="Huptas C."/>
            <person name="Wenning M."/>
            <person name="Breitenwieser F."/>
            <person name="Doll E."/>
            <person name="Von Neubeck M."/>
            <person name="Busse H.-J."/>
            <person name="Scherer S."/>
        </authorList>
    </citation>
    <scope>NUCLEOTIDE SEQUENCE [LARGE SCALE GENOMIC DNA]</scope>
    <source>
        <strain evidence="1 2">KCTC 33808</strain>
    </source>
</reference>
<evidence type="ECO:0000313" key="1">
    <source>
        <dbReference type="EMBL" id="TBT83806.1"/>
    </source>
</evidence>
<keyword evidence="2" id="KW-1185">Reference proteome</keyword>
<evidence type="ECO:0000313" key="2">
    <source>
        <dbReference type="Proteomes" id="UP000292373"/>
    </source>
</evidence>